<dbReference type="STRING" id="1590841.A0A2R6RYD0"/>
<keyword evidence="4" id="KW-1185">Reference proteome</keyword>
<dbReference type="InterPro" id="IPR036312">
    <property type="entry name" value="Bifun_inhib/LTP/seed_sf"/>
</dbReference>
<dbReference type="GO" id="GO:0008289">
    <property type="term" value="F:lipid binding"/>
    <property type="evidence" value="ECO:0007669"/>
    <property type="project" value="UniProtKB-KW"/>
</dbReference>
<dbReference type="SUPFAM" id="SSF47699">
    <property type="entry name" value="Bifunctional inhibitor/lipid-transfer protein/seed storage 2S albumin"/>
    <property type="match status" value="1"/>
</dbReference>
<evidence type="ECO:0000256" key="2">
    <source>
        <dbReference type="ARBA" id="ARBA00023121"/>
    </source>
</evidence>
<keyword evidence="1" id="KW-0813">Transport</keyword>
<accession>A0A2R6RYD0</accession>
<gene>
    <name evidence="3" type="ORF">CEY00_Acc02229</name>
</gene>
<dbReference type="AlphaFoldDB" id="A0A2R6RYD0"/>
<dbReference type="InterPro" id="IPR033872">
    <property type="entry name" value="nsLTP2"/>
</dbReference>
<comment type="caution">
    <text evidence="3">The sequence shown here is derived from an EMBL/GenBank/DDBJ whole genome shotgun (WGS) entry which is preliminary data.</text>
</comment>
<sequence length="112" mass="11837">MCEISLALLFCVNMKKVSCSVALVLTVAVTAAVLLGVSGRTEPALCSYTELCPCLPALTLPQPPSKVCCDKLREQVPCLCATQKDPTVVQIFNLTSTKVAATTCHVPVPINC</sequence>
<keyword evidence="2" id="KW-0446">Lipid-binding</keyword>
<dbReference type="Gene3D" id="1.10.110.10">
    <property type="entry name" value="Plant lipid-transfer and hydrophobic proteins"/>
    <property type="match status" value="1"/>
</dbReference>
<reference evidence="3 4" key="1">
    <citation type="submission" date="2017-07" db="EMBL/GenBank/DDBJ databases">
        <title>An improved, manually edited Actinidia chinensis var. chinensis (kiwifruit) genome highlights the challenges associated with draft genomes and gene prediction in plants.</title>
        <authorList>
            <person name="Pilkington S."/>
            <person name="Crowhurst R."/>
            <person name="Hilario E."/>
            <person name="Nardozza S."/>
            <person name="Fraser L."/>
            <person name="Peng Y."/>
            <person name="Gunaseelan K."/>
            <person name="Simpson R."/>
            <person name="Tahir J."/>
            <person name="Deroles S."/>
            <person name="Templeton K."/>
            <person name="Luo Z."/>
            <person name="Davy M."/>
            <person name="Cheng C."/>
            <person name="Mcneilage M."/>
            <person name="Scaglione D."/>
            <person name="Liu Y."/>
            <person name="Zhang Q."/>
            <person name="Datson P."/>
            <person name="De Silva N."/>
            <person name="Gardiner S."/>
            <person name="Bassett H."/>
            <person name="Chagne D."/>
            <person name="Mccallum J."/>
            <person name="Dzierzon H."/>
            <person name="Deng C."/>
            <person name="Wang Y.-Y."/>
            <person name="Barron N."/>
            <person name="Manako K."/>
            <person name="Bowen J."/>
            <person name="Foster T."/>
            <person name="Erridge Z."/>
            <person name="Tiffin H."/>
            <person name="Waite C."/>
            <person name="Davies K."/>
            <person name="Grierson E."/>
            <person name="Laing W."/>
            <person name="Kirk R."/>
            <person name="Chen X."/>
            <person name="Wood M."/>
            <person name="Montefiori M."/>
            <person name="Brummell D."/>
            <person name="Schwinn K."/>
            <person name="Catanach A."/>
            <person name="Fullerton C."/>
            <person name="Li D."/>
            <person name="Meiyalaghan S."/>
            <person name="Nieuwenhuizen N."/>
            <person name="Read N."/>
            <person name="Prakash R."/>
            <person name="Hunter D."/>
            <person name="Zhang H."/>
            <person name="Mckenzie M."/>
            <person name="Knabel M."/>
            <person name="Harris A."/>
            <person name="Allan A."/>
            <person name="Chen A."/>
            <person name="Janssen B."/>
            <person name="Plunkett B."/>
            <person name="Dwamena C."/>
            <person name="Voogd C."/>
            <person name="Leif D."/>
            <person name="Lafferty D."/>
            <person name="Souleyre E."/>
            <person name="Varkonyi-Gasic E."/>
            <person name="Gambi F."/>
            <person name="Hanley J."/>
            <person name="Yao J.-L."/>
            <person name="Cheung J."/>
            <person name="David K."/>
            <person name="Warren B."/>
            <person name="Marsh K."/>
            <person name="Snowden K."/>
            <person name="Lin-Wang K."/>
            <person name="Brian L."/>
            <person name="Martinez-Sanchez M."/>
            <person name="Wang M."/>
            <person name="Ileperuma N."/>
            <person name="Macnee N."/>
            <person name="Campin R."/>
            <person name="Mcatee P."/>
            <person name="Drummond R."/>
            <person name="Espley R."/>
            <person name="Ireland H."/>
            <person name="Wu R."/>
            <person name="Atkinson R."/>
            <person name="Karunairetnam S."/>
            <person name="Bulley S."/>
            <person name="Chunkath S."/>
            <person name="Hanley Z."/>
            <person name="Storey R."/>
            <person name="Thrimawithana A."/>
            <person name="Thomson S."/>
            <person name="David C."/>
            <person name="Testolin R."/>
        </authorList>
    </citation>
    <scope>NUCLEOTIDE SEQUENCE [LARGE SCALE GENOMIC DNA]</scope>
    <source>
        <strain evidence="4">cv. Red5</strain>
        <tissue evidence="3">Young leaf</tissue>
    </source>
</reference>
<dbReference type="EMBL" id="NKQK01000002">
    <property type="protein sequence ID" value="PSS35032.1"/>
    <property type="molecule type" value="Genomic_DNA"/>
</dbReference>
<dbReference type="InParanoid" id="A0A2R6RYD0"/>
<reference evidence="4" key="2">
    <citation type="journal article" date="2018" name="BMC Genomics">
        <title>A manually annotated Actinidia chinensis var. chinensis (kiwifruit) genome highlights the challenges associated with draft genomes and gene prediction in plants.</title>
        <authorList>
            <person name="Pilkington S.M."/>
            <person name="Crowhurst R."/>
            <person name="Hilario E."/>
            <person name="Nardozza S."/>
            <person name="Fraser L."/>
            <person name="Peng Y."/>
            <person name="Gunaseelan K."/>
            <person name="Simpson R."/>
            <person name="Tahir J."/>
            <person name="Deroles S.C."/>
            <person name="Templeton K."/>
            <person name="Luo Z."/>
            <person name="Davy M."/>
            <person name="Cheng C."/>
            <person name="McNeilage M."/>
            <person name="Scaglione D."/>
            <person name="Liu Y."/>
            <person name="Zhang Q."/>
            <person name="Datson P."/>
            <person name="De Silva N."/>
            <person name="Gardiner S.E."/>
            <person name="Bassett H."/>
            <person name="Chagne D."/>
            <person name="McCallum J."/>
            <person name="Dzierzon H."/>
            <person name="Deng C."/>
            <person name="Wang Y.Y."/>
            <person name="Barron L."/>
            <person name="Manako K."/>
            <person name="Bowen J."/>
            <person name="Foster T.M."/>
            <person name="Erridge Z.A."/>
            <person name="Tiffin H."/>
            <person name="Waite C.N."/>
            <person name="Davies K.M."/>
            <person name="Grierson E.P."/>
            <person name="Laing W.A."/>
            <person name="Kirk R."/>
            <person name="Chen X."/>
            <person name="Wood M."/>
            <person name="Montefiori M."/>
            <person name="Brummell D.A."/>
            <person name="Schwinn K.E."/>
            <person name="Catanach A."/>
            <person name="Fullerton C."/>
            <person name="Li D."/>
            <person name="Meiyalaghan S."/>
            <person name="Nieuwenhuizen N."/>
            <person name="Read N."/>
            <person name="Prakash R."/>
            <person name="Hunter D."/>
            <person name="Zhang H."/>
            <person name="McKenzie M."/>
            <person name="Knabel M."/>
            <person name="Harris A."/>
            <person name="Allan A.C."/>
            <person name="Gleave A."/>
            <person name="Chen A."/>
            <person name="Janssen B.J."/>
            <person name="Plunkett B."/>
            <person name="Ampomah-Dwamena C."/>
            <person name="Voogd C."/>
            <person name="Leif D."/>
            <person name="Lafferty D."/>
            <person name="Souleyre E.J.F."/>
            <person name="Varkonyi-Gasic E."/>
            <person name="Gambi F."/>
            <person name="Hanley J."/>
            <person name="Yao J.L."/>
            <person name="Cheung J."/>
            <person name="David K.M."/>
            <person name="Warren B."/>
            <person name="Marsh K."/>
            <person name="Snowden K.C."/>
            <person name="Lin-Wang K."/>
            <person name="Brian L."/>
            <person name="Martinez-Sanchez M."/>
            <person name="Wang M."/>
            <person name="Ileperuma N."/>
            <person name="Macnee N."/>
            <person name="Campin R."/>
            <person name="McAtee P."/>
            <person name="Drummond R.S.M."/>
            <person name="Espley R.V."/>
            <person name="Ireland H.S."/>
            <person name="Wu R."/>
            <person name="Atkinson R.G."/>
            <person name="Karunairetnam S."/>
            <person name="Bulley S."/>
            <person name="Chunkath S."/>
            <person name="Hanley Z."/>
            <person name="Storey R."/>
            <person name="Thrimawithana A.H."/>
            <person name="Thomson S."/>
            <person name="David C."/>
            <person name="Testolin R."/>
            <person name="Huang H."/>
            <person name="Hellens R.P."/>
            <person name="Schaffer R.J."/>
        </authorList>
    </citation>
    <scope>NUCLEOTIDE SEQUENCE [LARGE SCALE GENOMIC DNA]</scope>
    <source>
        <strain evidence="4">cv. Red5</strain>
    </source>
</reference>
<organism evidence="3 4">
    <name type="scientific">Actinidia chinensis var. chinensis</name>
    <name type="common">Chinese soft-hair kiwi</name>
    <dbReference type="NCBI Taxonomy" id="1590841"/>
    <lineage>
        <taxon>Eukaryota</taxon>
        <taxon>Viridiplantae</taxon>
        <taxon>Streptophyta</taxon>
        <taxon>Embryophyta</taxon>
        <taxon>Tracheophyta</taxon>
        <taxon>Spermatophyta</taxon>
        <taxon>Magnoliopsida</taxon>
        <taxon>eudicotyledons</taxon>
        <taxon>Gunneridae</taxon>
        <taxon>Pentapetalae</taxon>
        <taxon>asterids</taxon>
        <taxon>Ericales</taxon>
        <taxon>Actinidiaceae</taxon>
        <taxon>Actinidia</taxon>
    </lineage>
</organism>
<evidence type="ECO:0000313" key="4">
    <source>
        <dbReference type="Proteomes" id="UP000241394"/>
    </source>
</evidence>
<name>A0A2R6RYD0_ACTCC</name>
<dbReference type="OrthoDB" id="10324739at2759"/>
<evidence type="ECO:0000256" key="1">
    <source>
        <dbReference type="ARBA" id="ARBA00022448"/>
    </source>
</evidence>
<dbReference type="PANTHER" id="PTHR33214:SF44">
    <property type="entry name" value="NON-SPECIFIC LIPID TRANSFER PROTEIN GPI-ANCHORED 33"/>
    <property type="match status" value="1"/>
</dbReference>
<dbReference type="PANTHER" id="PTHR33214">
    <property type="entry name" value="BIFUNCTIONAL INHIBITOR/LIPID-TRANSFER PROTEIN/SEED STORAGE 2S ALBUMIN SUPERFAMILY PROTEIN"/>
    <property type="match status" value="1"/>
</dbReference>
<dbReference type="GO" id="GO:0006869">
    <property type="term" value="P:lipid transport"/>
    <property type="evidence" value="ECO:0007669"/>
    <property type="project" value="InterPro"/>
</dbReference>
<proteinExistence type="predicted"/>
<protein>
    <submittedName>
        <fullName evidence="3">Non-specific lipid-transfer protein</fullName>
    </submittedName>
</protein>
<evidence type="ECO:0000313" key="3">
    <source>
        <dbReference type="EMBL" id="PSS35032.1"/>
    </source>
</evidence>
<dbReference type="Proteomes" id="UP000241394">
    <property type="component" value="Chromosome LG2"/>
</dbReference>
<dbReference type="Gramene" id="PSS35032">
    <property type="protein sequence ID" value="PSS35032"/>
    <property type="gene ID" value="CEY00_Acc02229"/>
</dbReference>